<dbReference type="Pfam" id="PF01807">
    <property type="entry name" value="Zn_ribbon_DnaG"/>
    <property type="match status" value="1"/>
</dbReference>
<sequence length="592" mass="68947">MYFLENQTFFCFFDNLTILFIYRKENLIQNMTITQEVESRINIVDIAGRYLQMKKAGTNFKALCPFHSEKTPSFVISPTKNIAYCFGCHHGGGPVKFLMEIEKIEYREALQILAKEAGVELKTDYYQERGEKTGDVYDMYRIATEFYHESIWLPENKSKLEYLVQRGISEDTIRRFKLGYSGNPRELFARLKEQNFSEQDIIDSGIFVAPGRDKFYGRIIFPIANFAGNTVAFTGRIIDQWEPKYLNSPASNIFNKSSILYGFHLAKQEVAKKNAIIVVEWQMDTVTLHQSGITNAVGISGTALTKEHIHLIKRLTKRLYLCLDNDKAGIEATFNSLENLHNEDLDVYIVNLWEYKDPDDFIKAGGNFEKILSEALTPVRFYIKEGAKRYNIEEMTGKKAIWGELKKILKQIRDPIELDSYIRDIAKVLNLSTDILYSEIKAFREKRIIEAKSMREWFEIAELIVGYMRLYGLFDLFFEKFQYTTEDWQSIPSFFVIKNYTDNPDSFLESNQIDADKISWVELFLEEENEWLSLETIQSKFADLVNRLNKICFEQEKLELFSSSDTTSTDYITRYHSLLEKGKKIGVKVNRG</sequence>
<dbReference type="Pfam" id="PF10410">
    <property type="entry name" value="DnaB_bind"/>
    <property type="match status" value="1"/>
</dbReference>
<comment type="catalytic activity">
    <reaction evidence="12">
        <text>ssDNA + n NTP = ssDNA/pppN(pN)n-1 hybrid + (n-1) diphosphate.</text>
        <dbReference type="EC" id="2.7.7.101"/>
    </reaction>
</comment>
<dbReference type="InterPro" id="IPR030846">
    <property type="entry name" value="DnaG_bac"/>
</dbReference>
<evidence type="ECO:0000256" key="11">
    <source>
        <dbReference type="ARBA" id="ARBA00023163"/>
    </source>
</evidence>
<dbReference type="GO" id="GO:0006269">
    <property type="term" value="P:DNA replication, synthesis of primer"/>
    <property type="evidence" value="ECO:0007669"/>
    <property type="project" value="UniProtKB-UniRule"/>
</dbReference>
<dbReference type="GO" id="GO:0003677">
    <property type="term" value="F:DNA binding"/>
    <property type="evidence" value="ECO:0007669"/>
    <property type="project" value="UniProtKB-KW"/>
</dbReference>
<dbReference type="InterPro" id="IPR050219">
    <property type="entry name" value="DnaG_primase"/>
</dbReference>
<dbReference type="GO" id="GO:0000428">
    <property type="term" value="C:DNA-directed RNA polymerase complex"/>
    <property type="evidence" value="ECO:0007669"/>
    <property type="project" value="UniProtKB-KW"/>
</dbReference>
<keyword evidence="8 12" id="KW-0862">Zinc</keyword>
<dbReference type="GO" id="GO:1990077">
    <property type="term" value="C:primosome complex"/>
    <property type="evidence" value="ECO:0007669"/>
    <property type="project" value="UniProtKB-KW"/>
</dbReference>
<dbReference type="AlphaFoldDB" id="K1XJK5"/>
<dbReference type="SUPFAM" id="SSF56731">
    <property type="entry name" value="DNA primase core"/>
    <property type="match status" value="1"/>
</dbReference>
<keyword evidence="11 12" id="KW-0804">Transcription</keyword>
<evidence type="ECO:0000256" key="7">
    <source>
        <dbReference type="ARBA" id="ARBA00022771"/>
    </source>
</evidence>
<comment type="caution">
    <text evidence="16">The sequence shown here is derived from an EMBL/GenBank/DDBJ whole genome shotgun (WGS) entry which is preliminary data.</text>
</comment>
<dbReference type="InterPro" id="IPR034151">
    <property type="entry name" value="TOPRIM_DnaG_bac"/>
</dbReference>
<dbReference type="InterPro" id="IPR037068">
    <property type="entry name" value="DNA_primase_core_N_sf"/>
</dbReference>
<comment type="function">
    <text evidence="12 13">RNA polymerase that catalyzes the synthesis of short RNA molecules used as primers for DNA polymerase during DNA replication.</text>
</comment>
<dbReference type="GO" id="GO:0003899">
    <property type="term" value="F:DNA-directed RNA polymerase activity"/>
    <property type="evidence" value="ECO:0007669"/>
    <property type="project" value="UniProtKB-UniRule"/>
</dbReference>
<dbReference type="Pfam" id="PF13155">
    <property type="entry name" value="Toprim_2"/>
    <property type="match status" value="1"/>
</dbReference>
<keyword evidence="3 12" id="KW-0808">Transferase</keyword>
<gene>
    <name evidence="12" type="primary">dnaG</name>
    <name evidence="16" type="ORF">ACD_78C00010G0006</name>
</gene>
<comment type="cofactor">
    <cofactor evidence="12 13 14">
        <name>Zn(2+)</name>
        <dbReference type="ChEBI" id="CHEBI:29105"/>
    </cofactor>
    <text evidence="12 13 14">Binds 1 zinc ion per monomer.</text>
</comment>
<proteinExistence type="inferred from homology"/>
<keyword evidence="10 12" id="KW-0238">DNA-binding</keyword>
<dbReference type="CDD" id="cd03364">
    <property type="entry name" value="TOPRIM_DnaG_primases"/>
    <property type="match status" value="1"/>
</dbReference>
<evidence type="ECO:0000256" key="3">
    <source>
        <dbReference type="ARBA" id="ARBA00022679"/>
    </source>
</evidence>
<dbReference type="GO" id="GO:0008270">
    <property type="term" value="F:zinc ion binding"/>
    <property type="evidence" value="ECO:0007669"/>
    <property type="project" value="UniProtKB-UniRule"/>
</dbReference>
<reference evidence="16" key="1">
    <citation type="journal article" date="2012" name="Science">
        <title>Fermentation, hydrogen, and sulfur metabolism in multiple uncultivated bacterial phyla.</title>
        <authorList>
            <person name="Wrighton K.C."/>
            <person name="Thomas B.C."/>
            <person name="Sharon I."/>
            <person name="Miller C.S."/>
            <person name="Castelle C.J."/>
            <person name="VerBerkmoes N.C."/>
            <person name="Wilkins M.J."/>
            <person name="Hettich R.L."/>
            <person name="Lipton M.S."/>
            <person name="Williams K.H."/>
            <person name="Long P.E."/>
            <person name="Banfield J.F."/>
        </authorList>
    </citation>
    <scope>NUCLEOTIDE SEQUENCE [LARGE SCALE GENOMIC DNA]</scope>
</reference>
<comment type="domain">
    <text evidence="12">Contains an N-terminal zinc-binding domain, a central core domain that contains the primase activity, and a C-terminal DnaB-binding domain.</text>
</comment>
<dbReference type="PIRSF" id="PIRSF002811">
    <property type="entry name" value="DnaG"/>
    <property type="match status" value="1"/>
</dbReference>
<dbReference type="GO" id="GO:0005737">
    <property type="term" value="C:cytoplasm"/>
    <property type="evidence" value="ECO:0007669"/>
    <property type="project" value="TreeGrafter"/>
</dbReference>
<dbReference type="Gene3D" id="3.90.580.10">
    <property type="entry name" value="Zinc finger, CHC2-type domain"/>
    <property type="match status" value="1"/>
</dbReference>
<keyword evidence="1 12" id="KW-0240">DNA-directed RNA polymerase</keyword>
<evidence type="ECO:0000256" key="2">
    <source>
        <dbReference type="ARBA" id="ARBA00022515"/>
    </source>
</evidence>
<keyword evidence="6 12" id="KW-0479">Metal-binding</keyword>
<keyword evidence="7 12" id="KW-0863">Zinc-finger</keyword>
<evidence type="ECO:0000256" key="6">
    <source>
        <dbReference type="ARBA" id="ARBA00022723"/>
    </source>
</evidence>
<dbReference type="PROSITE" id="PS50880">
    <property type="entry name" value="TOPRIM"/>
    <property type="match status" value="1"/>
</dbReference>
<keyword evidence="9" id="KW-0460">Magnesium</keyword>
<organism evidence="16">
    <name type="scientific">uncultured bacterium</name>
    <name type="common">gcode 4</name>
    <dbReference type="NCBI Taxonomy" id="1234023"/>
    <lineage>
        <taxon>Bacteria</taxon>
        <taxon>environmental samples</taxon>
    </lineage>
</organism>
<dbReference type="PANTHER" id="PTHR30313">
    <property type="entry name" value="DNA PRIMASE"/>
    <property type="match status" value="1"/>
</dbReference>
<dbReference type="EC" id="2.7.7.101" evidence="12"/>
<evidence type="ECO:0000256" key="4">
    <source>
        <dbReference type="ARBA" id="ARBA00022695"/>
    </source>
</evidence>
<dbReference type="FunFam" id="3.90.580.10:FF:000001">
    <property type="entry name" value="DNA primase"/>
    <property type="match status" value="1"/>
</dbReference>
<keyword evidence="5 12" id="KW-0235">DNA replication</keyword>
<evidence type="ECO:0000256" key="13">
    <source>
        <dbReference type="PIRNR" id="PIRNR002811"/>
    </source>
</evidence>
<dbReference type="Gene3D" id="3.90.980.10">
    <property type="entry name" value="DNA primase, catalytic core, N-terminal domain"/>
    <property type="match status" value="1"/>
</dbReference>
<evidence type="ECO:0000256" key="5">
    <source>
        <dbReference type="ARBA" id="ARBA00022705"/>
    </source>
</evidence>
<dbReference type="InterPro" id="IPR036977">
    <property type="entry name" value="DNA_primase_Znf_CHC2"/>
</dbReference>
<dbReference type="InterPro" id="IPR006171">
    <property type="entry name" value="TOPRIM_dom"/>
</dbReference>
<dbReference type="Pfam" id="PF08275">
    <property type="entry name" value="DNAG_N"/>
    <property type="match status" value="1"/>
</dbReference>
<feature type="zinc finger region" description="CHC2-type" evidence="12 14">
    <location>
        <begin position="64"/>
        <end position="88"/>
    </location>
</feature>
<dbReference type="SMART" id="SM00400">
    <property type="entry name" value="ZnF_CHCC"/>
    <property type="match status" value="1"/>
</dbReference>
<keyword evidence="2 12" id="KW-0639">Primosome</keyword>
<dbReference type="SUPFAM" id="SSF57783">
    <property type="entry name" value="Zinc beta-ribbon"/>
    <property type="match status" value="1"/>
</dbReference>
<dbReference type="SMART" id="SM00493">
    <property type="entry name" value="TOPRIM"/>
    <property type="match status" value="1"/>
</dbReference>
<comment type="subunit">
    <text evidence="12">Monomer. Interacts with DnaB.</text>
</comment>
<evidence type="ECO:0000256" key="8">
    <source>
        <dbReference type="ARBA" id="ARBA00022833"/>
    </source>
</evidence>
<protein>
    <recommendedName>
        <fullName evidence="12 13">DNA primase</fullName>
        <ecNumber evidence="12">2.7.7.101</ecNumber>
    </recommendedName>
</protein>
<evidence type="ECO:0000256" key="9">
    <source>
        <dbReference type="ARBA" id="ARBA00022842"/>
    </source>
</evidence>
<dbReference type="InterPro" id="IPR013264">
    <property type="entry name" value="DNAG_N"/>
</dbReference>
<dbReference type="InterPro" id="IPR006295">
    <property type="entry name" value="DNA_primase_DnaG"/>
</dbReference>
<dbReference type="PANTHER" id="PTHR30313:SF2">
    <property type="entry name" value="DNA PRIMASE"/>
    <property type="match status" value="1"/>
</dbReference>
<dbReference type="HAMAP" id="MF_00974">
    <property type="entry name" value="DNA_primase_DnaG"/>
    <property type="match status" value="1"/>
</dbReference>
<dbReference type="InterPro" id="IPR019475">
    <property type="entry name" value="DNA_primase_DnaB-bd"/>
</dbReference>
<name>K1XJK5_9BACT</name>
<accession>K1XJK5</accession>
<evidence type="ECO:0000256" key="12">
    <source>
        <dbReference type="HAMAP-Rule" id="MF_00974"/>
    </source>
</evidence>
<evidence type="ECO:0000256" key="14">
    <source>
        <dbReference type="PIRSR" id="PIRSR002811-1"/>
    </source>
</evidence>
<dbReference type="Gene3D" id="3.40.1360.10">
    <property type="match status" value="1"/>
</dbReference>
<feature type="domain" description="Toprim" evidence="15">
    <location>
        <begin position="274"/>
        <end position="355"/>
    </location>
</feature>
<dbReference type="EMBL" id="AMFJ01034010">
    <property type="protein sequence ID" value="EKD30555.1"/>
    <property type="molecule type" value="Genomic_DNA"/>
</dbReference>
<evidence type="ECO:0000256" key="10">
    <source>
        <dbReference type="ARBA" id="ARBA00023125"/>
    </source>
</evidence>
<comment type="similarity">
    <text evidence="12 13">Belongs to the DnaG primase family.</text>
</comment>
<evidence type="ECO:0000256" key="1">
    <source>
        <dbReference type="ARBA" id="ARBA00022478"/>
    </source>
</evidence>
<keyword evidence="4 12" id="KW-0548">Nucleotidyltransferase</keyword>
<dbReference type="NCBIfam" id="TIGR01391">
    <property type="entry name" value="dnaG"/>
    <property type="match status" value="1"/>
</dbReference>
<dbReference type="InterPro" id="IPR002694">
    <property type="entry name" value="Znf_CHC2"/>
</dbReference>
<evidence type="ECO:0000313" key="16">
    <source>
        <dbReference type="EMBL" id="EKD30555.1"/>
    </source>
</evidence>
<evidence type="ECO:0000259" key="15">
    <source>
        <dbReference type="PROSITE" id="PS50880"/>
    </source>
</evidence>